<evidence type="ECO:0000256" key="8">
    <source>
        <dbReference type="SAM" id="MobiDB-lite"/>
    </source>
</evidence>
<dbReference type="SUPFAM" id="SSF140931">
    <property type="entry name" value="Fic-like"/>
    <property type="match status" value="1"/>
</dbReference>
<dbReference type="GO" id="GO:0070733">
    <property type="term" value="F:AMPylase activity"/>
    <property type="evidence" value="ECO:0007669"/>
    <property type="project" value="UniProtKB-EC"/>
</dbReference>
<evidence type="ECO:0000313" key="10">
    <source>
        <dbReference type="EMBL" id="SMC78833.1"/>
    </source>
</evidence>
<evidence type="ECO:0000256" key="5">
    <source>
        <dbReference type="ARBA" id="ARBA00034531"/>
    </source>
</evidence>
<gene>
    <name evidence="10" type="ORF">SAMN06297251_10878</name>
</gene>
<dbReference type="Proteomes" id="UP000192656">
    <property type="component" value="Unassembled WGS sequence"/>
</dbReference>
<keyword evidence="1" id="KW-0808">Transferase</keyword>
<sequence>MSDTLGDRDSYARPSGVLHNNFDSDDADFVRQREADLTAARIAELRMGRGPHPTFDRDHLSKLHRFIFQDVYPWAGHMRNERFSVGDVTYEPVEFLTKGTTTFLAQSRFDYGFAEAIKDVPGNGDLGNDRETFAKVAGKMFGELNYVHPFREGNGRTQRAFVEDIARASGIELDLRVITRTRMTDASTATVADPDAPDMVSILRDAADPARHYALAKAYDSLRTQGLNPQAYNVEVAAEGQKIAGQRFAGNAALTGIIVSQNHLIVAPSRDVPVPDLAGKVSFVSSTPLKEALKAEYNRSVTQDLTPEELARRFNPKDRSIAEGNDVLTRAHDALERAIKTIDHELGVDHPKRDAAVANAAEMIRDNIEHGRGHSRDLPDHAVAHATGRPINRGYGIAR</sequence>
<dbReference type="InterPro" id="IPR003812">
    <property type="entry name" value="Fido"/>
</dbReference>
<comment type="catalytic activity">
    <reaction evidence="6">
        <text>L-threonyl-[protein] + ATP = 3-O-(5'-adenylyl)-L-threonyl-[protein] + diphosphate</text>
        <dbReference type="Rhea" id="RHEA:54292"/>
        <dbReference type="Rhea" id="RHEA-COMP:11060"/>
        <dbReference type="Rhea" id="RHEA-COMP:13847"/>
        <dbReference type="ChEBI" id="CHEBI:30013"/>
        <dbReference type="ChEBI" id="CHEBI:30616"/>
        <dbReference type="ChEBI" id="CHEBI:33019"/>
        <dbReference type="ChEBI" id="CHEBI:138113"/>
        <dbReference type="EC" id="2.7.7.108"/>
    </reaction>
</comment>
<feature type="compositionally biased region" description="Basic and acidic residues" evidence="8">
    <location>
        <begin position="371"/>
        <end position="383"/>
    </location>
</feature>
<evidence type="ECO:0000256" key="2">
    <source>
        <dbReference type="ARBA" id="ARBA00022695"/>
    </source>
</evidence>
<evidence type="ECO:0000313" key="11">
    <source>
        <dbReference type="Proteomes" id="UP000192656"/>
    </source>
</evidence>
<dbReference type="PANTHER" id="PTHR39560:SF1">
    <property type="entry name" value="PROTEIN ADENYLYLTRANSFERASE FIC-RELATED"/>
    <property type="match status" value="1"/>
</dbReference>
<feature type="domain" description="Fido" evidence="9">
    <location>
        <begin position="55"/>
        <end position="205"/>
    </location>
</feature>
<evidence type="ECO:0000259" key="9">
    <source>
        <dbReference type="PROSITE" id="PS51459"/>
    </source>
</evidence>
<keyword evidence="3" id="KW-0547">Nucleotide-binding</keyword>
<evidence type="ECO:0000256" key="3">
    <source>
        <dbReference type="ARBA" id="ARBA00022741"/>
    </source>
</evidence>
<dbReference type="EMBL" id="FWXR01000008">
    <property type="protein sequence ID" value="SMC78833.1"/>
    <property type="molecule type" value="Genomic_DNA"/>
</dbReference>
<evidence type="ECO:0000256" key="4">
    <source>
        <dbReference type="ARBA" id="ARBA00022840"/>
    </source>
</evidence>
<protein>
    <recommendedName>
        <fullName evidence="5">protein adenylyltransferase</fullName>
        <ecNumber evidence="5">2.7.7.108</ecNumber>
    </recommendedName>
</protein>
<proteinExistence type="predicted"/>
<dbReference type="InterPro" id="IPR036597">
    <property type="entry name" value="Fido-like_dom_sf"/>
</dbReference>
<dbReference type="Pfam" id="PF02661">
    <property type="entry name" value="Fic"/>
    <property type="match status" value="1"/>
</dbReference>
<keyword evidence="2" id="KW-0548">Nucleotidyltransferase</keyword>
<dbReference type="Gene3D" id="1.10.3290.10">
    <property type="entry name" value="Fido-like domain"/>
    <property type="match status" value="1"/>
</dbReference>
<dbReference type="STRING" id="937218.SAMN06297251_10878"/>
<dbReference type="OrthoDB" id="9813719at2"/>
<keyword evidence="11" id="KW-1185">Reference proteome</keyword>
<dbReference type="AlphaFoldDB" id="A0A1W2C0X3"/>
<dbReference type="GO" id="GO:0051302">
    <property type="term" value="P:regulation of cell division"/>
    <property type="evidence" value="ECO:0007669"/>
    <property type="project" value="TreeGrafter"/>
</dbReference>
<name>A0A1W2C0X3_9HYPH</name>
<evidence type="ECO:0000256" key="7">
    <source>
        <dbReference type="ARBA" id="ARBA00048696"/>
    </source>
</evidence>
<comment type="catalytic activity">
    <reaction evidence="7">
        <text>L-tyrosyl-[protein] + ATP = O-(5'-adenylyl)-L-tyrosyl-[protein] + diphosphate</text>
        <dbReference type="Rhea" id="RHEA:54288"/>
        <dbReference type="Rhea" id="RHEA-COMP:10136"/>
        <dbReference type="Rhea" id="RHEA-COMP:13846"/>
        <dbReference type="ChEBI" id="CHEBI:30616"/>
        <dbReference type="ChEBI" id="CHEBI:33019"/>
        <dbReference type="ChEBI" id="CHEBI:46858"/>
        <dbReference type="ChEBI" id="CHEBI:83624"/>
        <dbReference type="EC" id="2.7.7.108"/>
    </reaction>
</comment>
<evidence type="ECO:0000256" key="6">
    <source>
        <dbReference type="ARBA" id="ARBA00047939"/>
    </source>
</evidence>
<dbReference type="EC" id="2.7.7.108" evidence="5"/>
<feature type="region of interest" description="Disordered" evidence="8">
    <location>
        <begin position="371"/>
        <end position="399"/>
    </location>
</feature>
<dbReference type="RefSeq" id="WP_084410057.1">
    <property type="nucleotide sequence ID" value="NZ_FWXR01000008.1"/>
</dbReference>
<evidence type="ECO:0000256" key="1">
    <source>
        <dbReference type="ARBA" id="ARBA00022679"/>
    </source>
</evidence>
<reference evidence="10 11" key="1">
    <citation type="submission" date="2017-04" db="EMBL/GenBank/DDBJ databases">
        <authorList>
            <person name="Afonso C.L."/>
            <person name="Miller P.J."/>
            <person name="Scott M.A."/>
            <person name="Spackman E."/>
            <person name="Goraichik I."/>
            <person name="Dimitrov K.M."/>
            <person name="Suarez D.L."/>
            <person name="Swayne D.E."/>
        </authorList>
    </citation>
    <scope>NUCLEOTIDE SEQUENCE [LARGE SCALE GENOMIC DNA]</scope>
    <source>
        <strain evidence="10 11">CGMCC 1.10972</strain>
    </source>
</reference>
<dbReference type="PROSITE" id="PS51459">
    <property type="entry name" value="FIDO"/>
    <property type="match status" value="1"/>
</dbReference>
<accession>A0A1W2C0X3</accession>
<organism evidence="10 11">
    <name type="scientific">Fulvimarina manganoxydans</name>
    <dbReference type="NCBI Taxonomy" id="937218"/>
    <lineage>
        <taxon>Bacteria</taxon>
        <taxon>Pseudomonadati</taxon>
        <taxon>Pseudomonadota</taxon>
        <taxon>Alphaproteobacteria</taxon>
        <taxon>Hyphomicrobiales</taxon>
        <taxon>Aurantimonadaceae</taxon>
        <taxon>Fulvimarina</taxon>
    </lineage>
</organism>
<keyword evidence="4" id="KW-0067">ATP-binding</keyword>
<dbReference type="PANTHER" id="PTHR39560">
    <property type="entry name" value="PROTEIN ADENYLYLTRANSFERASE FIC-RELATED"/>
    <property type="match status" value="1"/>
</dbReference>
<dbReference type="GO" id="GO:0005524">
    <property type="term" value="F:ATP binding"/>
    <property type="evidence" value="ECO:0007669"/>
    <property type="project" value="UniProtKB-KW"/>
</dbReference>